<name>A0A135LYE1_PENPA</name>
<keyword evidence="2" id="KW-1185">Reference proteome</keyword>
<organism evidence="1 2">
    <name type="scientific">Penicillium patulum</name>
    <name type="common">Penicillium griseofulvum</name>
    <dbReference type="NCBI Taxonomy" id="5078"/>
    <lineage>
        <taxon>Eukaryota</taxon>
        <taxon>Fungi</taxon>
        <taxon>Dikarya</taxon>
        <taxon>Ascomycota</taxon>
        <taxon>Pezizomycotina</taxon>
        <taxon>Eurotiomycetes</taxon>
        <taxon>Eurotiomycetidae</taxon>
        <taxon>Eurotiales</taxon>
        <taxon>Aspergillaceae</taxon>
        <taxon>Penicillium</taxon>
    </lineage>
</organism>
<dbReference type="EMBL" id="LHQR01000014">
    <property type="protein sequence ID" value="KXG53992.1"/>
    <property type="molecule type" value="Genomic_DNA"/>
</dbReference>
<dbReference type="GeneID" id="63704055"/>
<reference evidence="1 2" key="1">
    <citation type="journal article" date="2016" name="BMC Genomics">
        <title>Genome sequencing and secondary metabolism of the postharvest pathogen Penicillium griseofulvum.</title>
        <authorList>
            <person name="Banani H."/>
            <person name="Marcet-Houben M."/>
            <person name="Ballester A.R."/>
            <person name="Abbruscato P."/>
            <person name="Gonzalez-Candelas L."/>
            <person name="Gabaldon T."/>
            <person name="Spadaro D."/>
        </authorList>
    </citation>
    <scope>NUCLEOTIDE SEQUENCE [LARGE SCALE GENOMIC DNA]</scope>
    <source>
        <strain evidence="1 2">PG3</strain>
    </source>
</reference>
<dbReference type="Proteomes" id="UP000070168">
    <property type="component" value="Unassembled WGS sequence"/>
</dbReference>
<evidence type="ECO:0000313" key="2">
    <source>
        <dbReference type="Proteomes" id="UP000070168"/>
    </source>
</evidence>
<dbReference type="AlphaFoldDB" id="A0A135LYE1"/>
<dbReference type="OrthoDB" id="3508621at2759"/>
<gene>
    <name evidence="1" type="ORF">PGRI_010420</name>
</gene>
<evidence type="ECO:0000313" key="1">
    <source>
        <dbReference type="EMBL" id="KXG53992.1"/>
    </source>
</evidence>
<comment type="caution">
    <text evidence="1">The sequence shown here is derived from an EMBL/GenBank/DDBJ whole genome shotgun (WGS) entry which is preliminary data.</text>
</comment>
<protein>
    <submittedName>
        <fullName evidence="1">Uncharacterized protein</fullName>
    </submittedName>
</protein>
<dbReference type="STRING" id="5078.A0A135LYE1"/>
<accession>A0A135LYE1</accession>
<dbReference type="RefSeq" id="XP_040652527.1">
    <property type="nucleotide sequence ID" value="XM_040788755.1"/>
</dbReference>
<proteinExistence type="predicted"/>
<sequence length="164" mass="18559">MATKASLNTDLPGDEKKWNVWADRHDVSNSTIHDATLTSASTINEKQYLLLQVLWTSGSGQELSLVSRGRRVLKQVLSRLHVSQDRHQIFITFAEYDSRYIQYLNNTLPPKSPRPFLKMHEFGPWNTMDRGELENIGGILLAIALRAYSDANLGKAFTNKQKSG</sequence>